<dbReference type="AlphaFoldDB" id="A0A5N5TDJ2"/>
<protein>
    <submittedName>
        <fullName evidence="2">Uncharacterized protein</fullName>
    </submittedName>
</protein>
<gene>
    <name evidence="2" type="ORF">Anas_07548</name>
</gene>
<sequence length="89" mass="10134">MSTSYPKVHVVGSGAYYSYRPITKYIEKADRNYIRDASSRPNDFGKYLSATSSRAPGFTRASVDKDRNRDRDFFRGSSLPPFDTGRKII</sequence>
<dbReference type="EMBL" id="SEYY01002770">
    <property type="protein sequence ID" value="KAB7504602.1"/>
    <property type="molecule type" value="Genomic_DNA"/>
</dbReference>
<reference evidence="2 3" key="1">
    <citation type="journal article" date="2019" name="PLoS Biol.">
        <title>Sex chromosomes control vertical transmission of feminizing Wolbachia symbionts in an isopod.</title>
        <authorList>
            <person name="Becking T."/>
            <person name="Chebbi M.A."/>
            <person name="Giraud I."/>
            <person name="Moumen B."/>
            <person name="Laverre T."/>
            <person name="Caubet Y."/>
            <person name="Peccoud J."/>
            <person name="Gilbert C."/>
            <person name="Cordaux R."/>
        </authorList>
    </citation>
    <scope>NUCLEOTIDE SEQUENCE [LARGE SCALE GENOMIC DNA]</scope>
    <source>
        <strain evidence="2">ANa2</strain>
        <tissue evidence="2">Whole body excluding digestive tract and cuticle</tissue>
    </source>
</reference>
<dbReference type="Proteomes" id="UP000326759">
    <property type="component" value="Unassembled WGS sequence"/>
</dbReference>
<evidence type="ECO:0000256" key="1">
    <source>
        <dbReference type="SAM" id="MobiDB-lite"/>
    </source>
</evidence>
<name>A0A5N5TDJ2_9CRUS</name>
<keyword evidence="3" id="KW-1185">Reference proteome</keyword>
<evidence type="ECO:0000313" key="3">
    <source>
        <dbReference type="Proteomes" id="UP000326759"/>
    </source>
</evidence>
<proteinExistence type="predicted"/>
<accession>A0A5N5TDJ2</accession>
<organism evidence="2 3">
    <name type="scientific">Armadillidium nasatum</name>
    <dbReference type="NCBI Taxonomy" id="96803"/>
    <lineage>
        <taxon>Eukaryota</taxon>
        <taxon>Metazoa</taxon>
        <taxon>Ecdysozoa</taxon>
        <taxon>Arthropoda</taxon>
        <taxon>Crustacea</taxon>
        <taxon>Multicrustacea</taxon>
        <taxon>Malacostraca</taxon>
        <taxon>Eumalacostraca</taxon>
        <taxon>Peracarida</taxon>
        <taxon>Isopoda</taxon>
        <taxon>Oniscidea</taxon>
        <taxon>Crinocheta</taxon>
        <taxon>Armadillidiidae</taxon>
        <taxon>Armadillidium</taxon>
    </lineage>
</organism>
<comment type="caution">
    <text evidence="2">The sequence shown here is derived from an EMBL/GenBank/DDBJ whole genome shotgun (WGS) entry which is preliminary data.</text>
</comment>
<evidence type="ECO:0000313" key="2">
    <source>
        <dbReference type="EMBL" id="KAB7504602.1"/>
    </source>
</evidence>
<feature type="region of interest" description="Disordered" evidence="1">
    <location>
        <begin position="69"/>
        <end position="89"/>
    </location>
</feature>